<dbReference type="Pfam" id="PF02666">
    <property type="entry name" value="PS_Dcarbxylase"/>
    <property type="match status" value="1"/>
</dbReference>
<evidence type="ECO:0000256" key="15">
    <source>
        <dbReference type="SAM" id="MobiDB-lite"/>
    </source>
</evidence>
<comment type="similarity">
    <text evidence="14">Belongs to the phosphatidylserine decarboxylase family. PSD-B subfamily. Eukaryotic type II sub-subfamily.</text>
</comment>
<feature type="transmembrane region" description="Helical" evidence="16">
    <location>
        <begin position="77"/>
        <end position="109"/>
    </location>
</feature>
<name>A0A0B7N972_9FUNG</name>
<evidence type="ECO:0000256" key="11">
    <source>
        <dbReference type="ARBA" id="ARBA00023239"/>
    </source>
</evidence>
<comment type="PTM">
    <text evidence="14">Is synthesized initially as an inactive proenzyme. Formation of the active enzyme involves a self-maturation process in which the active site pyruvoyl group is generated from an internal serine residue via an autocatalytic post-translational modification. Two non-identical subunits are generated from the proenzyme in this reaction, and the pyruvate is formed at the N-terminus of the alpha chain, which is derived from the carboxyl end of the proenzyme. The autoendoproteolytic cleavage occurs by a canonical serine protease mechanism, in which the side chain hydroxyl group of the serine supplies its oxygen atom to form the C-terminus of the beta chain, while the remainder of the serine residue undergoes an oxidative deamination to produce ammonia and the pyruvoyl prosthetic group on the alpha chain. During this reaction, the Ser that is part of the protease active site of the proenzyme becomes the pyruvoyl prosthetic group, which constitutes an essential element of the active site of the mature decarboxylase.</text>
</comment>
<comment type="catalytic activity">
    <reaction evidence="14">
        <text>a 1,2-diacyl-sn-glycero-3-phospho-L-serine + H(+) = a 1,2-diacyl-sn-glycero-3-phosphoethanolamine + CO2</text>
        <dbReference type="Rhea" id="RHEA:20828"/>
        <dbReference type="ChEBI" id="CHEBI:15378"/>
        <dbReference type="ChEBI" id="CHEBI:16526"/>
        <dbReference type="ChEBI" id="CHEBI:57262"/>
        <dbReference type="ChEBI" id="CHEBI:64612"/>
        <dbReference type="EC" id="4.1.1.65"/>
    </reaction>
</comment>
<feature type="compositionally biased region" description="Polar residues" evidence="15">
    <location>
        <begin position="367"/>
        <end position="378"/>
    </location>
</feature>
<dbReference type="GO" id="GO:0005795">
    <property type="term" value="C:Golgi stack"/>
    <property type="evidence" value="ECO:0007669"/>
    <property type="project" value="UniProtKB-UniRule"/>
</dbReference>
<organism evidence="18 19">
    <name type="scientific">Parasitella parasitica</name>
    <dbReference type="NCBI Taxonomy" id="35722"/>
    <lineage>
        <taxon>Eukaryota</taxon>
        <taxon>Fungi</taxon>
        <taxon>Fungi incertae sedis</taxon>
        <taxon>Mucoromycota</taxon>
        <taxon>Mucoromycotina</taxon>
        <taxon>Mucoromycetes</taxon>
        <taxon>Mucorales</taxon>
        <taxon>Mucorineae</taxon>
        <taxon>Mucoraceae</taxon>
        <taxon>Parasitella</taxon>
    </lineage>
</organism>
<feature type="chain" id="PRO_5023429234" description="Phosphatidylserine decarboxylase 2 beta chain" evidence="14">
    <location>
        <begin position="1"/>
        <end position="1139"/>
    </location>
</feature>
<evidence type="ECO:0000313" key="19">
    <source>
        <dbReference type="Proteomes" id="UP000054107"/>
    </source>
</evidence>
<dbReference type="STRING" id="35722.A0A0B7N972"/>
<dbReference type="SUPFAM" id="SSF49562">
    <property type="entry name" value="C2 domain (Calcium/lipid-binding domain, CaLB)"/>
    <property type="match status" value="2"/>
</dbReference>
<comment type="function">
    <text evidence="14">Catalyzes the formation of phosphatidylethanolamine (PtdEtn) from phosphatidylserine (PtdSer). Plays a central role in phospholipid metabolism and in the interorganelle trafficking of phosphatidylserine.</text>
</comment>
<evidence type="ECO:0000256" key="12">
    <source>
        <dbReference type="ARBA" id="ARBA00023264"/>
    </source>
</evidence>
<keyword evidence="11 14" id="KW-0456">Lyase</keyword>
<feature type="domain" description="C2" evidence="17">
    <location>
        <begin position="145"/>
        <end position="266"/>
    </location>
</feature>
<dbReference type="GO" id="GO:0000139">
    <property type="term" value="C:Golgi membrane"/>
    <property type="evidence" value="ECO:0007669"/>
    <property type="project" value="UniProtKB-SubCell"/>
</dbReference>
<evidence type="ECO:0000313" key="18">
    <source>
        <dbReference type="EMBL" id="CEP11968.1"/>
    </source>
</evidence>
<keyword evidence="12 14" id="KW-1208">Phospholipid metabolism</keyword>
<feature type="active site" description="Charge relay system; for autoendoproteolytic cleavage activity" evidence="14">
    <location>
        <position position="1053"/>
    </location>
</feature>
<feature type="domain" description="C2" evidence="17">
    <location>
        <begin position="416"/>
        <end position="538"/>
    </location>
</feature>
<comment type="pathway">
    <text evidence="14">Phospholipid metabolism; phosphatidylethanolamine biosynthesis; phosphatidylethanolamine from CDP-diacylglycerol: step 2/2.</text>
</comment>
<dbReference type="UniPathway" id="UPA00558">
    <property type="reaction ID" value="UER00616"/>
</dbReference>
<dbReference type="GO" id="GO:0004609">
    <property type="term" value="F:phosphatidylserine decarboxylase activity"/>
    <property type="evidence" value="ECO:0007669"/>
    <property type="project" value="UniProtKB-UniRule"/>
</dbReference>
<protein>
    <recommendedName>
        <fullName evidence="14">Phosphatidylserine decarboxylase proenzyme 2</fullName>
        <ecNumber evidence="14">4.1.1.65</ecNumber>
    </recommendedName>
    <component>
        <recommendedName>
            <fullName evidence="14">Phosphatidylserine decarboxylase 2 beta chain</fullName>
        </recommendedName>
    </component>
    <component>
        <recommendedName>
            <fullName evidence="14">Phosphatidylserine decarboxylase 2 alpha chain</fullName>
        </recommendedName>
    </component>
</protein>
<evidence type="ECO:0000256" key="9">
    <source>
        <dbReference type="ARBA" id="ARBA00023145"/>
    </source>
</evidence>
<feature type="site" description="Cleavage (non-hydrolytic); by autocatalysis" evidence="14">
    <location>
        <begin position="1139"/>
        <end position="1140"/>
    </location>
</feature>
<dbReference type="GO" id="GO:0006646">
    <property type="term" value="P:phosphatidylethanolamine biosynthetic process"/>
    <property type="evidence" value="ECO:0007669"/>
    <property type="project" value="UniProtKB-UniRule"/>
</dbReference>
<evidence type="ECO:0000256" key="2">
    <source>
        <dbReference type="ARBA" id="ARBA00005189"/>
    </source>
</evidence>
<dbReference type="PROSITE" id="PS50004">
    <property type="entry name" value="C2"/>
    <property type="match status" value="2"/>
</dbReference>
<dbReference type="InterPro" id="IPR033177">
    <property type="entry name" value="PSD-B"/>
</dbReference>
<keyword evidence="8 14" id="KW-0472">Membrane</keyword>
<keyword evidence="6 16" id="KW-1133">Transmembrane helix</keyword>
<keyword evidence="7 14" id="KW-0443">Lipid metabolism</keyword>
<keyword evidence="4 16" id="KW-0812">Transmembrane</keyword>
<keyword evidence="19" id="KW-1185">Reference proteome</keyword>
<dbReference type="NCBIfam" id="TIGR00163">
    <property type="entry name" value="PS_decarb"/>
    <property type="match status" value="1"/>
</dbReference>
<dbReference type="InterPro" id="IPR011992">
    <property type="entry name" value="EF-hand-dom_pair"/>
</dbReference>
<feature type="transmembrane region" description="Helical" evidence="16">
    <location>
        <begin position="148"/>
        <end position="167"/>
    </location>
</feature>
<feature type="region of interest" description="Disordered" evidence="15">
    <location>
        <begin position="696"/>
        <end position="720"/>
    </location>
</feature>
<dbReference type="CDD" id="cd00030">
    <property type="entry name" value="C2"/>
    <property type="match status" value="1"/>
</dbReference>
<reference evidence="18 19" key="1">
    <citation type="submission" date="2014-09" db="EMBL/GenBank/DDBJ databases">
        <authorList>
            <person name="Ellenberger Sabrina"/>
        </authorList>
    </citation>
    <scope>NUCLEOTIDE SEQUENCE [LARGE SCALE GENOMIC DNA]</scope>
    <source>
        <strain evidence="18 19">CBS 412.66</strain>
    </source>
</reference>
<feature type="region of interest" description="Disordered" evidence="15">
    <location>
        <begin position="341"/>
        <end position="417"/>
    </location>
</feature>
<comment type="subunit">
    <text evidence="14">Heterodimer of a large membrane-associated beta subunit and a small pyruvoyl-containing alpha subunit.</text>
</comment>
<comment type="pathway">
    <text evidence="2">Lipid metabolism.</text>
</comment>
<evidence type="ECO:0000256" key="3">
    <source>
        <dbReference type="ARBA" id="ARBA00022516"/>
    </source>
</evidence>
<evidence type="ECO:0000256" key="7">
    <source>
        <dbReference type="ARBA" id="ARBA00023098"/>
    </source>
</evidence>
<sequence>MSTPLLSSNTAQTLGAAASNIASDARFSFLQKFREQRLANLRPLSDFFDRNRISFTSNFHTISQRWNYNLQHFSANYLVIILLLGIYAVITSWWLVFTIAFVFGGFFLISRLDGPLTIGGAAISPSSLYATYVCVSLLLLLFSGATGAIFWIIGAAAIIILGHAAILEPGLEGDFSADSQDIDAFVIVRCLKHNHRTHVIEGSTSPSWSCSFDIPVNNITKRKQWRRGITIILCSKDRFRSRFLGKIHLPFPAVEQGAALLYDDIYNISSWHPVHSNQSQRKMSLPNVSRRRAVSESLGSEVNVKSGLILEGFENDHLQVKNQRIKHVWNMLTSHHQRKNMINSAPTTPPSRFASSSLPPEMGTYMPKSSSCGANTPTDYFDKQRHTRQISADGFQSSTSSSPQALSVSSSRKRLTRRKKKLGIEGKFHQDVMGVTFLEVCSAKDLPPERNLARTSFDMDPFVVVSYGTSTFRTSAVRHNLNPIWNEKLFFHVRNHEANFHLKFTVYDREKFSGNDLVAWCQVPIQEIIGQHEKMQFDSNQDEEVDIIEKDMDHHTFPLQMANPKRWKNKRPTLTIRAKFLPYEEIRKMFWLSLAKTYDTEHTGTLSRLEVQSMLETIGSTITEATINNFWLNNGKDPKKSDQKITLDQLVDSLENHMKAEADSNAARPMSPSVDGEHIDKLESNIMQMTLVDDIDEEEDDEDDEDDEDWNGIEQEDEEDDELIENLFTISDNDEQLPFGILDPDLFDYCPPSVPTAQQQKVDLAEALIEEENRMLQQLPATPSSSTTKQNNPAYRRTAAEKVICLKECPICRRPNLGRRSQMDIITHIATCAANDWTTVDRFLMGNFLTEAYAQRSRWFVKLVSKVGYGKYSLGGDNANIIIQDRRTGQLIEEKMSVYVRLGMRLVYKGMKTSIQSKGAQRILTNLTLKQGRRFDSPNSAKEIPGFIKFHKIQLHEVWKPISSFKTFNEFFYRKLRPGSRPADSPEDSTVAVSPADSRMTAFGSVSEATRLWIKGIEFSLEKLLGTASNAKEFQGGPLAVFRLAPQDYHRFHSPVDGVITKVKHISGQYYTVNPMAIRTTIDVFGDNARTIVWMDSKDFGKVAVVCVGAMLVGSIIITAKVGVELKRADEIGYFAFGGSTLVLIFERGRMNFDHDLLENSDRTVETLVQVGNHIGRLPL</sequence>
<keyword evidence="13 14" id="KW-0670">Pyruvate</keyword>
<evidence type="ECO:0000256" key="10">
    <source>
        <dbReference type="ARBA" id="ARBA00023209"/>
    </source>
</evidence>
<feature type="transmembrane region" description="Helical" evidence="16">
    <location>
        <begin position="121"/>
        <end position="142"/>
    </location>
</feature>
<evidence type="ECO:0000256" key="8">
    <source>
        <dbReference type="ARBA" id="ARBA00023136"/>
    </source>
</evidence>
<keyword evidence="5 14" id="KW-0210">Decarboxylase</keyword>
<keyword evidence="9 14" id="KW-0865">Zymogen</keyword>
<dbReference type="OrthoDB" id="5973539at2759"/>
<dbReference type="HAMAP" id="MF_00663">
    <property type="entry name" value="PS_decarb_PSD_B_type2"/>
    <property type="match status" value="1"/>
</dbReference>
<dbReference type="Pfam" id="PF03208">
    <property type="entry name" value="PRA1"/>
    <property type="match status" value="1"/>
</dbReference>
<evidence type="ECO:0000256" key="4">
    <source>
        <dbReference type="ARBA" id="ARBA00022692"/>
    </source>
</evidence>
<feature type="active site" description="Charge relay system; for autoendoproteolytic cleavage activity" evidence="14">
    <location>
        <position position="1140"/>
    </location>
</feature>
<feature type="compositionally biased region" description="Low complexity" evidence="15">
    <location>
        <begin position="397"/>
        <end position="410"/>
    </location>
</feature>
<dbReference type="InterPro" id="IPR003817">
    <property type="entry name" value="PS_Dcarbxylase"/>
</dbReference>
<evidence type="ECO:0000256" key="6">
    <source>
        <dbReference type="ARBA" id="ARBA00022989"/>
    </source>
</evidence>
<dbReference type="EMBL" id="LN727218">
    <property type="protein sequence ID" value="CEP11968.1"/>
    <property type="molecule type" value="Genomic_DNA"/>
</dbReference>
<evidence type="ECO:0000256" key="16">
    <source>
        <dbReference type="SAM" id="Phobius"/>
    </source>
</evidence>
<dbReference type="InterPro" id="IPR000008">
    <property type="entry name" value="C2_dom"/>
</dbReference>
<dbReference type="SMART" id="SM00239">
    <property type="entry name" value="C2"/>
    <property type="match status" value="2"/>
</dbReference>
<dbReference type="AlphaFoldDB" id="A0A0B7N972"/>
<proteinExistence type="inferred from homology"/>
<dbReference type="Gene3D" id="2.60.40.150">
    <property type="entry name" value="C2 domain"/>
    <property type="match status" value="2"/>
</dbReference>
<feature type="active site" description="Schiff-base intermediate with substrate; via pyruvic acid; for decarboxylase activity" evidence="14">
    <location>
        <position position="1140"/>
    </location>
</feature>
<comment type="cofactor">
    <cofactor evidence="14">
        <name>pyruvate</name>
        <dbReference type="ChEBI" id="CHEBI:15361"/>
    </cofactor>
    <text evidence="14">Binds 1 pyruvoyl group covalently per subunit.</text>
</comment>
<evidence type="ECO:0000256" key="14">
    <source>
        <dbReference type="HAMAP-Rule" id="MF_03209"/>
    </source>
</evidence>
<evidence type="ECO:0000256" key="13">
    <source>
        <dbReference type="ARBA" id="ARBA00023317"/>
    </source>
</evidence>
<dbReference type="GO" id="GO:0010008">
    <property type="term" value="C:endosome membrane"/>
    <property type="evidence" value="ECO:0007669"/>
    <property type="project" value="UniProtKB-SubCell"/>
</dbReference>
<dbReference type="GO" id="GO:0016540">
    <property type="term" value="P:protein autoprocessing"/>
    <property type="evidence" value="ECO:0007669"/>
    <property type="project" value="UniProtKB-UniRule"/>
</dbReference>
<keyword evidence="14" id="KW-0333">Golgi apparatus</keyword>
<keyword evidence="14" id="KW-0967">Endosome</keyword>
<dbReference type="Proteomes" id="UP000054107">
    <property type="component" value="Unassembled WGS sequence"/>
</dbReference>
<evidence type="ECO:0000259" key="17">
    <source>
        <dbReference type="PROSITE" id="PS50004"/>
    </source>
</evidence>
<comment type="subcellular location">
    <subcellularLocation>
        <location evidence="14">Golgi apparatus membrane</location>
        <topology evidence="14">Peripheral membrane protein</topology>
        <orientation evidence="14">Cytoplasmic side</orientation>
    </subcellularLocation>
    <subcellularLocation>
        <location evidence="14">Endosome membrane</location>
        <topology evidence="14">Peripheral membrane protein</topology>
        <orientation evidence="14">Cytoplasmic side</orientation>
    </subcellularLocation>
    <subcellularLocation>
        <location evidence="1">Membrane</location>
        <topology evidence="1">Multi-pass membrane protein</topology>
    </subcellularLocation>
</comment>
<keyword evidence="3 14" id="KW-0444">Lipid biosynthesis</keyword>
<dbReference type="PANTHER" id="PTHR10067:SF17">
    <property type="entry name" value="PHOSPHATIDYLSERINE DECARBOXYLASE PROENZYME 2"/>
    <property type="match status" value="1"/>
</dbReference>
<dbReference type="Pfam" id="PF00168">
    <property type="entry name" value="C2"/>
    <property type="match status" value="2"/>
</dbReference>
<keyword evidence="10 14" id="KW-0594">Phospholipid biosynthesis</keyword>
<evidence type="ECO:0000256" key="1">
    <source>
        <dbReference type="ARBA" id="ARBA00004141"/>
    </source>
</evidence>
<gene>
    <name evidence="18" type="primary">PARPA_05875.1 scaffold 20154</name>
    <name evidence="14" type="synonym">PSD2</name>
</gene>
<dbReference type="InterPro" id="IPR035892">
    <property type="entry name" value="C2_domain_sf"/>
</dbReference>
<dbReference type="EC" id="4.1.1.65" evidence="14"/>
<feature type="chain" id="PRO_5023429235" description="Phosphatidylserine decarboxylase 2 alpha chain" evidence="14">
    <location>
        <begin position="1140"/>
        <end position="1180"/>
    </location>
</feature>
<dbReference type="InterPro" id="IPR004895">
    <property type="entry name" value="Prenylated_rab_accept_PRA1"/>
</dbReference>
<accession>A0A0B7N972</accession>
<evidence type="ECO:0000256" key="5">
    <source>
        <dbReference type="ARBA" id="ARBA00022793"/>
    </source>
</evidence>
<feature type="active site" description="Charge relay system; for autoendoproteolytic cleavage activity" evidence="14">
    <location>
        <position position="997"/>
    </location>
</feature>
<dbReference type="InterPro" id="IPR033179">
    <property type="entry name" value="PSD_type2_pro"/>
</dbReference>
<feature type="modified residue" description="Pyruvic acid (Ser); by autocatalysis" evidence="14">
    <location>
        <position position="1140"/>
    </location>
</feature>
<dbReference type="SUPFAM" id="SSF47473">
    <property type="entry name" value="EF-hand"/>
    <property type="match status" value="1"/>
</dbReference>
<dbReference type="PANTHER" id="PTHR10067">
    <property type="entry name" value="PHOSPHATIDYLSERINE DECARBOXYLASE"/>
    <property type="match status" value="1"/>
</dbReference>
<comment type="domain">
    <text evidence="14">The C2 domains have an essential, but non-catalytic function. They may facilitate interactions with other proteins and are required for lipid transport function.</text>
</comment>